<dbReference type="SUPFAM" id="SSF51735">
    <property type="entry name" value="NAD(P)-binding Rossmann-fold domains"/>
    <property type="match status" value="1"/>
</dbReference>
<proteinExistence type="predicted"/>
<evidence type="ECO:0008006" key="3">
    <source>
        <dbReference type="Google" id="ProtNLM"/>
    </source>
</evidence>
<keyword evidence="2" id="KW-1185">Reference proteome</keyword>
<evidence type="ECO:0000313" key="1">
    <source>
        <dbReference type="EMBL" id="KZP23947.1"/>
    </source>
</evidence>
<organism evidence="1 2">
    <name type="scientific">Athelia psychrophila</name>
    <dbReference type="NCBI Taxonomy" id="1759441"/>
    <lineage>
        <taxon>Eukaryota</taxon>
        <taxon>Fungi</taxon>
        <taxon>Dikarya</taxon>
        <taxon>Basidiomycota</taxon>
        <taxon>Agaricomycotina</taxon>
        <taxon>Agaricomycetes</taxon>
        <taxon>Agaricomycetidae</taxon>
        <taxon>Atheliales</taxon>
        <taxon>Atheliaceae</taxon>
        <taxon>Athelia</taxon>
    </lineage>
</organism>
<accession>A0A166MFB7</accession>
<protein>
    <recommendedName>
        <fullName evidence="3">NAD(P)-binding protein</fullName>
    </recommendedName>
</protein>
<dbReference type="InterPro" id="IPR036291">
    <property type="entry name" value="NAD(P)-bd_dom_sf"/>
</dbReference>
<dbReference type="EMBL" id="KV417529">
    <property type="protein sequence ID" value="KZP23947.1"/>
    <property type="molecule type" value="Genomic_DNA"/>
</dbReference>
<gene>
    <name evidence="1" type="ORF">FIBSPDRAFT_822677</name>
</gene>
<sequence>MSTGIALLTRSAQGISRAIGPRLADDGFDIPVNDIPSNQPALDSIVKDITAKERQSVAVPADVT</sequence>
<reference evidence="1 2" key="1">
    <citation type="journal article" date="2016" name="Mol. Biol. Evol.">
        <title>Comparative Genomics of Early-Diverging Mushroom-Forming Fungi Provides Insights into the Origins of Lignocellulose Decay Capabilities.</title>
        <authorList>
            <person name="Nagy L.G."/>
            <person name="Riley R."/>
            <person name="Tritt A."/>
            <person name="Adam C."/>
            <person name="Daum C."/>
            <person name="Floudas D."/>
            <person name="Sun H."/>
            <person name="Yadav J.S."/>
            <person name="Pangilinan J."/>
            <person name="Larsson K.H."/>
            <person name="Matsuura K."/>
            <person name="Barry K."/>
            <person name="Labutti K."/>
            <person name="Kuo R."/>
            <person name="Ohm R.A."/>
            <person name="Bhattacharya S.S."/>
            <person name="Shirouzu T."/>
            <person name="Yoshinaga Y."/>
            <person name="Martin F.M."/>
            <person name="Grigoriev I.V."/>
            <person name="Hibbett D.S."/>
        </authorList>
    </citation>
    <scope>NUCLEOTIDE SEQUENCE [LARGE SCALE GENOMIC DNA]</scope>
    <source>
        <strain evidence="1 2">CBS 109695</strain>
    </source>
</reference>
<dbReference type="AlphaFoldDB" id="A0A166MFB7"/>
<dbReference type="Proteomes" id="UP000076532">
    <property type="component" value="Unassembled WGS sequence"/>
</dbReference>
<dbReference type="OrthoDB" id="498125at2759"/>
<evidence type="ECO:0000313" key="2">
    <source>
        <dbReference type="Proteomes" id="UP000076532"/>
    </source>
</evidence>
<dbReference type="STRING" id="436010.A0A166MFB7"/>
<name>A0A166MFB7_9AGAM</name>